<dbReference type="AlphaFoldDB" id="A0A1F5RG28"/>
<dbReference type="NCBIfam" id="TIGR01764">
    <property type="entry name" value="excise"/>
    <property type="match status" value="1"/>
</dbReference>
<dbReference type="InterPro" id="IPR009061">
    <property type="entry name" value="DNA-bd_dom_put_sf"/>
</dbReference>
<organism evidence="2 3">
    <name type="scientific">Candidatus Edwardsbacteria bacterium GWF2_54_11</name>
    <dbReference type="NCBI Taxonomy" id="1817851"/>
    <lineage>
        <taxon>Bacteria</taxon>
        <taxon>Candidatus Edwardsiibacteriota</taxon>
    </lineage>
</organism>
<evidence type="ECO:0000313" key="3">
    <source>
        <dbReference type="Proteomes" id="UP000177230"/>
    </source>
</evidence>
<dbReference type="InterPro" id="IPR041657">
    <property type="entry name" value="HTH_17"/>
</dbReference>
<reference evidence="2 3" key="1">
    <citation type="journal article" date="2016" name="Nat. Commun.">
        <title>Thousands of microbial genomes shed light on interconnected biogeochemical processes in an aquifer system.</title>
        <authorList>
            <person name="Anantharaman K."/>
            <person name="Brown C.T."/>
            <person name="Hug L.A."/>
            <person name="Sharon I."/>
            <person name="Castelle C.J."/>
            <person name="Probst A.J."/>
            <person name="Thomas B.C."/>
            <person name="Singh A."/>
            <person name="Wilkins M.J."/>
            <person name="Karaoz U."/>
            <person name="Brodie E.L."/>
            <person name="Williams K.H."/>
            <person name="Hubbard S.S."/>
            <person name="Banfield J.F."/>
        </authorList>
    </citation>
    <scope>NUCLEOTIDE SEQUENCE [LARGE SCALE GENOMIC DNA]</scope>
</reference>
<dbReference type="Proteomes" id="UP000177230">
    <property type="component" value="Unassembled WGS sequence"/>
</dbReference>
<comment type="caution">
    <text evidence="2">The sequence shown here is derived from an EMBL/GenBank/DDBJ whole genome shotgun (WGS) entry which is preliminary data.</text>
</comment>
<dbReference type="Pfam" id="PF12728">
    <property type="entry name" value="HTH_17"/>
    <property type="match status" value="1"/>
</dbReference>
<dbReference type="EMBL" id="MFFM01000022">
    <property type="protein sequence ID" value="OGF13274.1"/>
    <property type="molecule type" value="Genomic_DNA"/>
</dbReference>
<dbReference type="InterPro" id="IPR010093">
    <property type="entry name" value="SinI_DNA-bd"/>
</dbReference>
<dbReference type="GO" id="GO:0003677">
    <property type="term" value="F:DNA binding"/>
    <property type="evidence" value="ECO:0007669"/>
    <property type="project" value="InterPro"/>
</dbReference>
<gene>
    <name evidence="2" type="ORF">A2024_04595</name>
</gene>
<feature type="domain" description="Helix-turn-helix" evidence="1">
    <location>
        <begin position="13"/>
        <end position="59"/>
    </location>
</feature>
<protein>
    <recommendedName>
        <fullName evidence="1">Helix-turn-helix domain-containing protein</fullName>
    </recommendedName>
</protein>
<sequence>MPVSPKEIDSGKLYTVSETAKILAVTDQTVRKHLGVKNLPGKKVGRRWLVKGSEIQKFIGELGW</sequence>
<evidence type="ECO:0000259" key="1">
    <source>
        <dbReference type="Pfam" id="PF12728"/>
    </source>
</evidence>
<dbReference type="SUPFAM" id="SSF46955">
    <property type="entry name" value="Putative DNA-binding domain"/>
    <property type="match status" value="1"/>
</dbReference>
<proteinExistence type="predicted"/>
<name>A0A1F5RG28_9BACT</name>
<accession>A0A1F5RG28</accession>
<evidence type="ECO:0000313" key="2">
    <source>
        <dbReference type="EMBL" id="OGF13274.1"/>
    </source>
</evidence>